<dbReference type="Pfam" id="PF16925">
    <property type="entry name" value="TetR_C_13"/>
    <property type="match status" value="1"/>
</dbReference>
<dbReference type="Pfam" id="PF00440">
    <property type="entry name" value="TetR_N"/>
    <property type="match status" value="1"/>
</dbReference>
<sequence>MKAANDTVDIRQHILDTAHGMMSGRGFTAVGLNDLLTAAGVPKGSFYHYFKSKEGFGEELLRRYFDDYLAAMDETFGAERQTGRERLVAYWRHWLETQVTHDARSKCLVVKLAAEVADLSEGMRGVLLAGTARIIERIRLGIVAAAADGSLVVEDDPARLAETLYQTWLGASLLQKITRNDAPLQAAMATTQRALGQVGA</sequence>
<dbReference type="InterPro" id="IPR011075">
    <property type="entry name" value="TetR_C"/>
</dbReference>
<dbReference type="SUPFAM" id="SSF48498">
    <property type="entry name" value="Tetracyclin repressor-like, C-terminal domain"/>
    <property type="match status" value="1"/>
</dbReference>
<dbReference type="InterPro" id="IPR009057">
    <property type="entry name" value="Homeodomain-like_sf"/>
</dbReference>
<organism evidence="6 7">
    <name type="scientific">Rhizobium halophytocola</name>
    <dbReference type="NCBI Taxonomy" id="735519"/>
    <lineage>
        <taxon>Bacteria</taxon>
        <taxon>Pseudomonadati</taxon>
        <taxon>Pseudomonadota</taxon>
        <taxon>Alphaproteobacteria</taxon>
        <taxon>Hyphomicrobiales</taxon>
        <taxon>Rhizobiaceae</taxon>
        <taxon>Rhizobium/Agrobacterium group</taxon>
        <taxon>Rhizobium</taxon>
    </lineage>
</organism>
<keyword evidence="1" id="KW-0805">Transcription regulation</keyword>
<dbReference type="PANTHER" id="PTHR47506">
    <property type="entry name" value="TRANSCRIPTIONAL REGULATORY PROTEIN"/>
    <property type="match status" value="1"/>
</dbReference>
<feature type="DNA-binding region" description="H-T-H motif" evidence="4">
    <location>
        <begin position="31"/>
        <end position="50"/>
    </location>
</feature>
<protein>
    <submittedName>
        <fullName evidence="6">TetR/AcrR family transcriptional repressor of nem operon</fullName>
    </submittedName>
</protein>
<keyword evidence="7" id="KW-1185">Reference proteome</keyword>
<evidence type="ECO:0000256" key="4">
    <source>
        <dbReference type="PROSITE-ProRule" id="PRU00335"/>
    </source>
</evidence>
<evidence type="ECO:0000256" key="1">
    <source>
        <dbReference type="ARBA" id="ARBA00023015"/>
    </source>
</evidence>
<keyword evidence="3" id="KW-0804">Transcription</keyword>
<dbReference type="SUPFAM" id="SSF46689">
    <property type="entry name" value="Homeodomain-like"/>
    <property type="match status" value="1"/>
</dbReference>
<dbReference type="InterPro" id="IPR036271">
    <property type="entry name" value="Tet_transcr_reg_TetR-rel_C_sf"/>
</dbReference>
<proteinExistence type="predicted"/>
<dbReference type="EMBL" id="JAGGJU010000004">
    <property type="protein sequence ID" value="MBP1850181.1"/>
    <property type="molecule type" value="Genomic_DNA"/>
</dbReference>
<evidence type="ECO:0000313" key="7">
    <source>
        <dbReference type="Proteomes" id="UP000759443"/>
    </source>
</evidence>
<evidence type="ECO:0000256" key="3">
    <source>
        <dbReference type="ARBA" id="ARBA00023163"/>
    </source>
</evidence>
<dbReference type="InterPro" id="IPR001647">
    <property type="entry name" value="HTH_TetR"/>
</dbReference>
<dbReference type="PROSITE" id="PS50977">
    <property type="entry name" value="HTH_TETR_2"/>
    <property type="match status" value="1"/>
</dbReference>
<dbReference type="PANTHER" id="PTHR47506:SF6">
    <property type="entry name" value="HTH-TYPE TRANSCRIPTIONAL REPRESSOR NEMR"/>
    <property type="match status" value="1"/>
</dbReference>
<name>A0ABS4DWV9_9HYPH</name>
<dbReference type="PRINTS" id="PR00455">
    <property type="entry name" value="HTHTETR"/>
</dbReference>
<accession>A0ABS4DWV9</accession>
<evidence type="ECO:0000313" key="6">
    <source>
        <dbReference type="EMBL" id="MBP1850181.1"/>
    </source>
</evidence>
<comment type="caution">
    <text evidence="6">The sequence shown here is derived from an EMBL/GenBank/DDBJ whole genome shotgun (WGS) entry which is preliminary data.</text>
</comment>
<evidence type="ECO:0000259" key="5">
    <source>
        <dbReference type="PROSITE" id="PS50977"/>
    </source>
</evidence>
<gene>
    <name evidence="6" type="ORF">J2Z17_001615</name>
</gene>
<evidence type="ECO:0000256" key="2">
    <source>
        <dbReference type="ARBA" id="ARBA00023125"/>
    </source>
</evidence>
<keyword evidence="2 4" id="KW-0238">DNA-binding</keyword>
<dbReference type="Proteomes" id="UP000759443">
    <property type="component" value="Unassembled WGS sequence"/>
</dbReference>
<dbReference type="RefSeq" id="WP_209943814.1">
    <property type="nucleotide sequence ID" value="NZ_JAGGJU010000004.1"/>
</dbReference>
<feature type="domain" description="HTH tetR-type" evidence="5">
    <location>
        <begin position="8"/>
        <end position="68"/>
    </location>
</feature>
<dbReference type="Gene3D" id="1.10.357.10">
    <property type="entry name" value="Tetracycline Repressor, domain 2"/>
    <property type="match status" value="1"/>
</dbReference>
<reference evidence="6 7" key="1">
    <citation type="submission" date="2021-03" db="EMBL/GenBank/DDBJ databases">
        <title>Genomic Encyclopedia of Type Strains, Phase IV (KMG-IV): sequencing the most valuable type-strain genomes for metagenomic binning, comparative biology and taxonomic classification.</title>
        <authorList>
            <person name="Goeker M."/>
        </authorList>
    </citation>
    <scope>NUCLEOTIDE SEQUENCE [LARGE SCALE GENOMIC DNA]</scope>
    <source>
        <strain evidence="6 7">DSM 21600</strain>
    </source>
</reference>